<dbReference type="CDD" id="cd02440">
    <property type="entry name" value="AdoMet_MTases"/>
    <property type="match status" value="1"/>
</dbReference>
<gene>
    <name evidence="5" type="ORF">DHOM_11425</name>
</gene>
<evidence type="ECO:0000256" key="1">
    <source>
        <dbReference type="ARBA" id="ARBA00008361"/>
    </source>
</evidence>
<dbReference type="Proteomes" id="UP000030182">
    <property type="component" value="Unassembled WGS sequence"/>
</dbReference>
<sequence length="258" mass="27660">MSTPTDIWSASDYAPTAARLQPVSTLVASELAQFVETPATVADIGSGHGEGVAALLARGHTVIALEPTARIREVGQQHAPEATWIDAFGEATGLEKGSVDAVTSTFGAMFCDAAKGPAEWARILRPGGTLLMTAWNLKGFLATMTDAMNEAIAPGSSAQTPPHIAWGVDEVARERLSQWFSDIAIEHRELDWSFESIEQGMQLYRGGSPTHAWMADHAGPRQEALWAALRDHLEAHADASGRISSTTGYVLISARRRD</sequence>
<comment type="similarity">
    <text evidence="1">Belongs to the methyltransferase superfamily.</text>
</comment>
<evidence type="ECO:0000313" key="6">
    <source>
        <dbReference type="Proteomes" id="UP000030182"/>
    </source>
</evidence>
<keyword evidence="3" id="KW-0808">Transferase</keyword>
<keyword evidence="2" id="KW-0489">Methyltransferase</keyword>
<dbReference type="EMBL" id="JDRS01000034">
    <property type="protein sequence ID" value="KDS92362.1"/>
    <property type="molecule type" value="Genomic_DNA"/>
</dbReference>
<proteinExistence type="inferred from homology"/>
<dbReference type="InterPro" id="IPR051052">
    <property type="entry name" value="Diverse_substrate_MTase"/>
</dbReference>
<evidence type="ECO:0000313" key="5">
    <source>
        <dbReference type="EMBL" id="KDS92362.1"/>
    </source>
</evidence>
<evidence type="ECO:0000259" key="4">
    <source>
        <dbReference type="Pfam" id="PF08241"/>
    </source>
</evidence>
<reference evidence="5 6" key="1">
    <citation type="submission" date="2014-01" db="EMBL/GenBank/DDBJ databases">
        <title>Draft genome sequence of the multidrug-resistant clinical isolate Dermabacter hominis 1368.</title>
        <authorList>
            <person name="Albersmeier A."/>
            <person name="Bomholt C."/>
            <person name="Glaub A."/>
            <person name="Ruckert C."/>
            <person name="Soriano F."/>
            <person name="Fernandez-Natal I."/>
            <person name="Tauch A."/>
        </authorList>
    </citation>
    <scope>NUCLEOTIDE SEQUENCE [LARGE SCALE GENOMIC DNA]</scope>
    <source>
        <strain evidence="5 6">1368</strain>
    </source>
</reference>
<evidence type="ECO:0000256" key="2">
    <source>
        <dbReference type="ARBA" id="ARBA00022603"/>
    </source>
</evidence>
<dbReference type="PANTHER" id="PTHR44942">
    <property type="entry name" value="METHYLTRANSF_11 DOMAIN-CONTAINING PROTEIN"/>
    <property type="match status" value="1"/>
</dbReference>
<organism evidence="5 6">
    <name type="scientific">Dermabacter hominis 1368</name>
    <dbReference type="NCBI Taxonomy" id="1450519"/>
    <lineage>
        <taxon>Bacteria</taxon>
        <taxon>Bacillati</taxon>
        <taxon>Actinomycetota</taxon>
        <taxon>Actinomycetes</taxon>
        <taxon>Micrococcales</taxon>
        <taxon>Dermabacteraceae</taxon>
        <taxon>Dermabacter</taxon>
    </lineage>
</organism>
<protein>
    <recommendedName>
        <fullName evidence="4">Methyltransferase type 11 domain-containing protein</fullName>
    </recommendedName>
</protein>
<dbReference type="PANTHER" id="PTHR44942:SF4">
    <property type="entry name" value="METHYLTRANSFERASE TYPE 11 DOMAIN-CONTAINING PROTEIN"/>
    <property type="match status" value="1"/>
</dbReference>
<keyword evidence="6" id="KW-1185">Reference proteome</keyword>
<dbReference type="Pfam" id="PF08241">
    <property type="entry name" value="Methyltransf_11"/>
    <property type="match status" value="1"/>
</dbReference>
<dbReference type="InterPro" id="IPR013216">
    <property type="entry name" value="Methyltransf_11"/>
</dbReference>
<dbReference type="SUPFAM" id="SSF53335">
    <property type="entry name" value="S-adenosyl-L-methionine-dependent methyltransferases"/>
    <property type="match status" value="1"/>
</dbReference>
<accession>A0ABR4SH74</accession>
<dbReference type="InterPro" id="IPR029063">
    <property type="entry name" value="SAM-dependent_MTases_sf"/>
</dbReference>
<name>A0ABR4SH74_9MICO</name>
<feature type="domain" description="Methyltransferase type 11" evidence="4">
    <location>
        <begin position="43"/>
        <end position="131"/>
    </location>
</feature>
<comment type="caution">
    <text evidence="5">The sequence shown here is derived from an EMBL/GenBank/DDBJ whole genome shotgun (WGS) entry which is preliminary data.</text>
</comment>
<dbReference type="RefSeq" id="WP_052126839.1">
    <property type="nucleotide sequence ID" value="NZ_KN323183.1"/>
</dbReference>
<dbReference type="Gene3D" id="3.40.50.150">
    <property type="entry name" value="Vaccinia Virus protein VP39"/>
    <property type="match status" value="1"/>
</dbReference>
<evidence type="ECO:0000256" key="3">
    <source>
        <dbReference type="ARBA" id="ARBA00022679"/>
    </source>
</evidence>